<feature type="domain" description="PAC" evidence="2">
    <location>
        <begin position="318"/>
        <end position="370"/>
    </location>
</feature>
<dbReference type="Pfam" id="PF00990">
    <property type="entry name" value="GGDEF"/>
    <property type="match status" value="1"/>
</dbReference>
<dbReference type="InterPro" id="IPR043128">
    <property type="entry name" value="Rev_trsase/Diguanyl_cyclase"/>
</dbReference>
<comment type="caution">
    <text evidence="4">The sequence shown here is derived from an EMBL/GenBank/DDBJ whole genome shotgun (WGS) entry which is preliminary data.</text>
</comment>
<keyword evidence="5" id="KW-1185">Reference proteome</keyword>
<protein>
    <recommendedName>
        <fullName evidence="6">Diguanylate cyclase</fullName>
    </recommendedName>
</protein>
<evidence type="ECO:0000313" key="5">
    <source>
        <dbReference type="Proteomes" id="UP000660611"/>
    </source>
</evidence>
<dbReference type="InterPro" id="IPR000700">
    <property type="entry name" value="PAS-assoc_C"/>
</dbReference>
<dbReference type="Gene3D" id="3.30.70.270">
    <property type="match status" value="1"/>
</dbReference>
<feature type="domain" description="PAS" evidence="1">
    <location>
        <begin position="244"/>
        <end position="315"/>
    </location>
</feature>
<reference evidence="4" key="1">
    <citation type="submission" date="2021-01" db="EMBL/GenBank/DDBJ databases">
        <title>Whole genome shotgun sequence of Dactylosporangium siamense NBRC 106093.</title>
        <authorList>
            <person name="Komaki H."/>
            <person name="Tamura T."/>
        </authorList>
    </citation>
    <scope>NUCLEOTIDE SEQUENCE</scope>
    <source>
        <strain evidence="4">NBRC 106093</strain>
    </source>
</reference>
<feature type="domain" description="GGDEF" evidence="3">
    <location>
        <begin position="424"/>
        <end position="561"/>
    </location>
</feature>
<dbReference type="Pfam" id="PF08448">
    <property type="entry name" value="PAS_4"/>
    <property type="match status" value="1"/>
</dbReference>
<dbReference type="PANTHER" id="PTHR44757:SF2">
    <property type="entry name" value="BIOFILM ARCHITECTURE MAINTENANCE PROTEIN MBAA"/>
    <property type="match status" value="1"/>
</dbReference>
<dbReference type="InterPro" id="IPR029787">
    <property type="entry name" value="Nucleotide_cyclase"/>
</dbReference>
<dbReference type="PROSITE" id="PS50887">
    <property type="entry name" value="GGDEF"/>
    <property type="match status" value="1"/>
</dbReference>
<dbReference type="PROSITE" id="PS50112">
    <property type="entry name" value="PAS"/>
    <property type="match status" value="2"/>
</dbReference>
<dbReference type="PROSITE" id="PS50113">
    <property type="entry name" value="PAC"/>
    <property type="match status" value="2"/>
</dbReference>
<dbReference type="Proteomes" id="UP000660611">
    <property type="component" value="Unassembled WGS sequence"/>
</dbReference>
<dbReference type="PANTHER" id="PTHR44757">
    <property type="entry name" value="DIGUANYLATE CYCLASE DGCP"/>
    <property type="match status" value="1"/>
</dbReference>
<sequence length="561" mass="59860">MAGSTMDRDALLAALLAEHPDAFVSAVTVQGLFAPLPEELRRSGLRPIEGPTSALGLVAGDDQPAVVDAWHRAIADGVGSCLFHPRAAPGATARMHLIDTTHRFGLYTCCITGLEGQPEALGVDAVRPRLVTVRKDQTAVITDADPGIVRLLGWTAEELVGRRAIDLVHPDDHQRAISSWMDLLTVPSGEARRVRLRHLHRDGRAIWFEITNHSFLGAPDHPHVLGEMLDITDEMAAEEALRASEQLLRRLTEALPMSIVQIDADRRIVYQNARVARTIGTVEGDLLDGQRLAGGVLPSDLPTVTAALDGVLRDGADVDLEYGFRHPDTGLRRVDAKVRALAAPDGQVTGAIICLTDVTDAVRMREELHRQATYDALTGCRSRAATLTALDSWLSAPALTAVDSSLSAVDSALSVLDSALSTHRGVAVVFVDLNEFKEVNDRYGHAAGDRLLAHVGSLLRAAVRDGDVVGRFGGDEFVVVCRDVAGLPQARRIGETLATAVAADGAALHLDALRILPRASIGVSWGRPGTIDADTLIAHADAAMYAAKKTRAGRVALQVAA</sequence>
<dbReference type="NCBIfam" id="TIGR00229">
    <property type="entry name" value="sensory_box"/>
    <property type="match status" value="2"/>
</dbReference>
<dbReference type="Pfam" id="PF08447">
    <property type="entry name" value="PAS_3"/>
    <property type="match status" value="1"/>
</dbReference>
<dbReference type="CDD" id="cd00130">
    <property type="entry name" value="PAS"/>
    <property type="match status" value="2"/>
</dbReference>
<dbReference type="InterPro" id="IPR001610">
    <property type="entry name" value="PAC"/>
</dbReference>
<dbReference type="SUPFAM" id="SSF55785">
    <property type="entry name" value="PYP-like sensor domain (PAS domain)"/>
    <property type="match status" value="2"/>
</dbReference>
<organism evidence="4 5">
    <name type="scientific">Dactylosporangium siamense</name>
    <dbReference type="NCBI Taxonomy" id="685454"/>
    <lineage>
        <taxon>Bacteria</taxon>
        <taxon>Bacillati</taxon>
        <taxon>Actinomycetota</taxon>
        <taxon>Actinomycetes</taxon>
        <taxon>Micromonosporales</taxon>
        <taxon>Micromonosporaceae</taxon>
        <taxon>Dactylosporangium</taxon>
    </lineage>
</organism>
<accession>A0A919PDI4</accession>
<feature type="domain" description="PAS" evidence="1">
    <location>
        <begin position="136"/>
        <end position="174"/>
    </location>
</feature>
<evidence type="ECO:0000259" key="3">
    <source>
        <dbReference type="PROSITE" id="PS50887"/>
    </source>
</evidence>
<dbReference type="NCBIfam" id="TIGR00254">
    <property type="entry name" value="GGDEF"/>
    <property type="match status" value="1"/>
</dbReference>
<dbReference type="InterPro" id="IPR013656">
    <property type="entry name" value="PAS_4"/>
</dbReference>
<name>A0A919PDI4_9ACTN</name>
<dbReference type="InterPro" id="IPR000014">
    <property type="entry name" value="PAS"/>
</dbReference>
<dbReference type="InterPro" id="IPR013655">
    <property type="entry name" value="PAS_fold_3"/>
</dbReference>
<proteinExistence type="predicted"/>
<dbReference type="InterPro" id="IPR035965">
    <property type="entry name" value="PAS-like_dom_sf"/>
</dbReference>
<dbReference type="SMART" id="SM00086">
    <property type="entry name" value="PAC"/>
    <property type="match status" value="2"/>
</dbReference>
<dbReference type="InterPro" id="IPR000160">
    <property type="entry name" value="GGDEF_dom"/>
</dbReference>
<evidence type="ECO:0000313" key="4">
    <source>
        <dbReference type="EMBL" id="GIG42202.1"/>
    </source>
</evidence>
<dbReference type="RefSeq" id="WP_203844094.1">
    <property type="nucleotide sequence ID" value="NZ_BAAAVW010000003.1"/>
</dbReference>
<dbReference type="SMART" id="SM00267">
    <property type="entry name" value="GGDEF"/>
    <property type="match status" value="1"/>
</dbReference>
<dbReference type="InterPro" id="IPR052155">
    <property type="entry name" value="Biofilm_reg_signaling"/>
</dbReference>
<dbReference type="CDD" id="cd01949">
    <property type="entry name" value="GGDEF"/>
    <property type="match status" value="1"/>
</dbReference>
<dbReference type="SUPFAM" id="SSF55073">
    <property type="entry name" value="Nucleotide cyclase"/>
    <property type="match status" value="1"/>
</dbReference>
<dbReference type="SMART" id="SM00091">
    <property type="entry name" value="PAS"/>
    <property type="match status" value="2"/>
</dbReference>
<evidence type="ECO:0000259" key="2">
    <source>
        <dbReference type="PROSITE" id="PS50113"/>
    </source>
</evidence>
<gene>
    <name evidence="4" type="ORF">Dsi01nite_002430</name>
</gene>
<evidence type="ECO:0000259" key="1">
    <source>
        <dbReference type="PROSITE" id="PS50112"/>
    </source>
</evidence>
<dbReference type="AlphaFoldDB" id="A0A919PDI4"/>
<dbReference type="Gene3D" id="3.30.450.20">
    <property type="entry name" value="PAS domain"/>
    <property type="match status" value="2"/>
</dbReference>
<dbReference type="EMBL" id="BONQ01000005">
    <property type="protein sequence ID" value="GIG42202.1"/>
    <property type="molecule type" value="Genomic_DNA"/>
</dbReference>
<evidence type="ECO:0008006" key="6">
    <source>
        <dbReference type="Google" id="ProtNLM"/>
    </source>
</evidence>
<feature type="domain" description="PAC" evidence="2">
    <location>
        <begin position="192"/>
        <end position="243"/>
    </location>
</feature>